<dbReference type="OrthoDB" id="1247465at2"/>
<evidence type="ECO:0000256" key="3">
    <source>
        <dbReference type="ARBA" id="ARBA00022448"/>
    </source>
</evidence>
<evidence type="ECO:0000313" key="15">
    <source>
        <dbReference type="EMBL" id="RIJ27685.1"/>
    </source>
</evidence>
<keyword evidence="5" id="KW-0349">Heme</keyword>
<dbReference type="PANTHER" id="PTHR30529">
    <property type="entry name" value="CYTOCHROME B561"/>
    <property type="match status" value="1"/>
</dbReference>
<keyword evidence="9 13" id="KW-1133">Transmembrane helix</keyword>
<dbReference type="InterPro" id="IPR036761">
    <property type="entry name" value="TTHA0802/YceI-like_sf"/>
</dbReference>
<evidence type="ECO:0000256" key="11">
    <source>
        <dbReference type="ARBA" id="ARBA00023136"/>
    </source>
</evidence>
<keyword evidence="10" id="KW-0408">Iron</keyword>
<dbReference type="GO" id="GO:0022904">
    <property type="term" value="P:respiratory electron transport chain"/>
    <property type="evidence" value="ECO:0007669"/>
    <property type="project" value="InterPro"/>
</dbReference>
<dbReference type="AlphaFoldDB" id="A0A399RCM1"/>
<feature type="transmembrane region" description="Helical" evidence="13">
    <location>
        <begin position="82"/>
        <end position="102"/>
    </location>
</feature>
<dbReference type="InterPro" id="IPR011577">
    <property type="entry name" value="Cyt_b561_bac/Ni-Hgenase"/>
</dbReference>
<reference evidence="15 16" key="1">
    <citation type="submission" date="2018-08" db="EMBL/GenBank/DDBJ databases">
        <title>Henriciella mobilis sp. nov., isolated from seawater.</title>
        <authorList>
            <person name="Cheng H."/>
            <person name="Wu Y.-H."/>
            <person name="Xu X.-W."/>
            <person name="Guo L.-L."/>
        </authorList>
    </citation>
    <scope>NUCLEOTIDE SEQUENCE [LARGE SCALE GENOMIC DNA]</scope>
    <source>
        <strain evidence="15 16">CCUG67844</strain>
    </source>
</reference>
<evidence type="ECO:0000259" key="14">
    <source>
        <dbReference type="SMART" id="SM00867"/>
    </source>
</evidence>
<evidence type="ECO:0000256" key="4">
    <source>
        <dbReference type="ARBA" id="ARBA00022475"/>
    </source>
</evidence>
<evidence type="ECO:0000256" key="12">
    <source>
        <dbReference type="ARBA" id="ARBA00037975"/>
    </source>
</evidence>
<dbReference type="SUPFAM" id="SSF101874">
    <property type="entry name" value="YceI-like"/>
    <property type="match status" value="1"/>
</dbReference>
<evidence type="ECO:0000256" key="2">
    <source>
        <dbReference type="ARBA" id="ARBA00004651"/>
    </source>
</evidence>
<evidence type="ECO:0000256" key="7">
    <source>
        <dbReference type="ARBA" id="ARBA00022723"/>
    </source>
</evidence>
<evidence type="ECO:0000256" key="5">
    <source>
        <dbReference type="ARBA" id="ARBA00022617"/>
    </source>
</evidence>
<dbReference type="PANTHER" id="PTHR30529:SF1">
    <property type="entry name" value="CYTOCHROME B561 HOMOLOG 2"/>
    <property type="match status" value="1"/>
</dbReference>
<name>A0A399RCM1_9PROT</name>
<dbReference type="EMBL" id="QWGA01000008">
    <property type="protein sequence ID" value="RIJ27685.1"/>
    <property type="molecule type" value="Genomic_DNA"/>
</dbReference>
<dbReference type="Gene3D" id="2.40.128.110">
    <property type="entry name" value="Lipid/polyisoprenoid-binding, YceI-like"/>
    <property type="match status" value="1"/>
</dbReference>
<keyword evidence="7" id="KW-0479">Metal-binding</keyword>
<dbReference type="GO" id="GO:0005886">
    <property type="term" value="C:plasma membrane"/>
    <property type="evidence" value="ECO:0007669"/>
    <property type="project" value="UniProtKB-SubCell"/>
</dbReference>
<evidence type="ECO:0000256" key="1">
    <source>
        <dbReference type="ARBA" id="ARBA00001970"/>
    </source>
</evidence>
<evidence type="ECO:0000313" key="16">
    <source>
        <dbReference type="Proteomes" id="UP000265845"/>
    </source>
</evidence>
<dbReference type="GO" id="GO:0046872">
    <property type="term" value="F:metal ion binding"/>
    <property type="evidence" value="ECO:0007669"/>
    <property type="project" value="UniProtKB-KW"/>
</dbReference>
<evidence type="ECO:0000256" key="9">
    <source>
        <dbReference type="ARBA" id="ARBA00022989"/>
    </source>
</evidence>
<accession>A0A399RCM1</accession>
<feature type="domain" description="Lipid/polyisoprenoid-binding YceI-like" evidence="14">
    <location>
        <begin position="238"/>
        <end position="397"/>
    </location>
</feature>
<evidence type="ECO:0000256" key="8">
    <source>
        <dbReference type="ARBA" id="ARBA00022982"/>
    </source>
</evidence>
<dbReference type="InterPro" id="IPR016174">
    <property type="entry name" value="Di-haem_cyt_TM"/>
</dbReference>
<comment type="caution">
    <text evidence="15">The sequence shown here is derived from an EMBL/GenBank/DDBJ whole genome shotgun (WGS) entry which is preliminary data.</text>
</comment>
<dbReference type="InterPro" id="IPR052168">
    <property type="entry name" value="Cytochrome_b561_oxidase"/>
</dbReference>
<comment type="similarity">
    <text evidence="12">Belongs to the cytochrome b561 family.</text>
</comment>
<keyword evidence="3" id="KW-0813">Transport</keyword>
<keyword evidence="16" id="KW-1185">Reference proteome</keyword>
<dbReference type="SMART" id="SM00867">
    <property type="entry name" value="YceI"/>
    <property type="match status" value="1"/>
</dbReference>
<evidence type="ECO:0000256" key="10">
    <source>
        <dbReference type="ARBA" id="ARBA00023004"/>
    </source>
</evidence>
<dbReference type="Proteomes" id="UP000265845">
    <property type="component" value="Unassembled WGS sequence"/>
</dbReference>
<comment type="cofactor">
    <cofactor evidence="1">
        <name>heme b</name>
        <dbReference type="ChEBI" id="CHEBI:60344"/>
    </cofactor>
</comment>
<keyword evidence="8" id="KW-0249">Electron transport</keyword>
<organism evidence="15 16">
    <name type="scientific">Henriciella algicola</name>
    <dbReference type="NCBI Taxonomy" id="1608422"/>
    <lineage>
        <taxon>Bacteria</taxon>
        <taxon>Pseudomonadati</taxon>
        <taxon>Pseudomonadota</taxon>
        <taxon>Alphaproteobacteria</taxon>
        <taxon>Hyphomonadales</taxon>
        <taxon>Hyphomonadaceae</taxon>
        <taxon>Henriciella</taxon>
    </lineage>
</organism>
<dbReference type="GO" id="GO:0020037">
    <property type="term" value="F:heme binding"/>
    <property type="evidence" value="ECO:0007669"/>
    <property type="project" value="TreeGrafter"/>
</dbReference>
<feature type="transmembrane region" description="Helical" evidence="13">
    <location>
        <begin position="192"/>
        <end position="214"/>
    </location>
</feature>
<proteinExistence type="inferred from homology"/>
<comment type="subcellular location">
    <subcellularLocation>
        <location evidence="2">Cell membrane</location>
        <topology evidence="2">Multi-pass membrane protein</topology>
    </subcellularLocation>
</comment>
<keyword evidence="11 13" id="KW-0472">Membrane</keyword>
<feature type="transmembrane region" description="Helical" evidence="13">
    <location>
        <begin position="7"/>
        <end position="29"/>
    </location>
</feature>
<protein>
    <submittedName>
        <fullName evidence="15">Nickel-dependent hydrogenase, b-type cytochrome subunit/YceI-like family protein</fullName>
    </submittedName>
</protein>
<keyword evidence="6 13" id="KW-0812">Transmembrane</keyword>
<dbReference type="SUPFAM" id="SSF81342">
    <property type="entry name" value="Transmembrane di-heme cytochromes"/>
    <property type="match status" value="1"/>
</dbReference>
<keyword evidence="4" id="KW-1003">Cell membrane</keyword>
<sequence>MTRSPRYSAVAIALHWAIAFGILFMIWLGWNMDGKESWFQFHKSVGITILILTVARIIWRVMNPPPPLPTGMKPWESKASHAVHIGFYALMVIMPLTGWLTVSISYDFDIPTVIFGLFSWPDIPGVGFLANETGFGLVSNIHSKLAWVALALLALHLGGALKHEFGHEEGVLKRMLPGLFGKTDKPSPPPRGFLAAFGAAIALFLIIAFVPQLFSSSGGENSSGDAPADVSEISVEPNWTVDYDQSSIAFTFTHEGQTYEGSFGDWSADIDFDADNLAASEVLVTVNTGSAATPKKLYTDSLKSAEWFGVSSFPQATVHLTGFQQTGTLYSADATLQIKDGSVTVPFAFTLEEDGASTVMTGDTTVERTPLDLGQTSDASASYVSESVRIDVRVVASPAG</sequence>
<dbReference type="InterPro" id="IPR007372">
    <property type="entry name" value="Lipid/polyisoprenoid-bd_YceI"/>
</dbReference>
<dbReference type="GO" id="GO:0009055">
    <property type="term" value="F:electron transfer activity"/>
    <property type="evidence" value="ECO:0007669"/>
    <property type="project" value="InterPro"/>
</dbReference>
<gene>
    <name evidence="15" type="ORF">D1222_15000</name>
</gene>
<dbReference type="Pfam" id="PF04264">
    <property type="entry name" value="YceI"/>
    <property type="match status" value="1"/>
</dbReference>
<dbReference type="RefSeq" id="WP_119455061.1">
    <property type="nucleotide sequence ID" value="NZ_QWGA01000008.1"/>
</dbReference>
<evidence type="ECO:0000256" key="6">
    <source>
        <dbReference type="ARBA" id="ARBA00022692"/>
    </source>
</evidence>
<evidence type="ECO:0000256" key="13">
    <source>
        <dbReference type="SAM" id="Phobius"/>
    </source>
</evidence>
<dbReference type="Pfam" id="PF01292">
    <property type="entry name" value="Ni_hydr_CYTB"/>
    <property type="match status" value="1"/>
</dbReference>